<dbReference type="Proteomes" id="UP000288388">
    <property type="component" value="Unassembled WGS sequence"/>
</dbReference>
<evidence type="ECO:0000313" key="1">
    <source>
        <dbReference type="EMBL" id="MDT2516636.1"/>
    </source>
</evidence>
<evidence type="ECO:0000313" key="2">
    <source>
        <dbReference type="EMBL" id="RVU93019.1"/>
    </source>
</evidence>
<proteinExistence type="predicted"/>
<reference evidence="1 4" key="2">
    <citation type="submission" date="2023-03" db="EMBL/GenBank/DDBJ databases">
        <authorList>
            <person name="Shen W."/>
            <person name="Cai J."/>
        </authorList>
    </citation>
    <scope>NUCLEOTIDE SEQUENCE [LARGE SCALE GENOMIC DNA]</scope>
    <source>
        <strain evidence="1 4">Y2</strain>
    </source>
</reference>
<reference evidence="2 3" key="1">
    <citation type="submission" date="2018-12" db="EMBL/GenBank/DDBJ databases">
        <title>A novel vanA-carrying plasmid in a clinical isolate of Enterococcus avium.</title>
        <authorList>
            <person name="Bernasconi O.J."/>
            <person name="Luzzaro F."/>
            <person name="Endimiani A."/>
        </authorList>
    </citation>
    <scope>NUCLEOTIDE SEQUENCE [LARGE SCALE GENOMIC DNA]</scope>
    <source>
        <strain evidence="2 3">LC0559/18</strain>
    </source>
</reference>
<dbReference type="EMBL" id="RYZS01000002">
    <property type="protein sequence ID" value="RVU93019.1"/>
    <property type="molecule type" value="Genomic_DNA"/>
</dbReference>
<dbReference type="EMBL" id="JARPWY010000094">
    <property type="protein sequence ID" value="MDT2516636.1"/>
    <property type="molecule type" value="Genomic_DNA"/>
</dbReference>
<dbReference type="Proteomes" id="UP001264335">
    <property type="component" value="Unassembled WGS sequence"/>
</dbReference>
<evidence type="ECO:0008006" key="5">
    <source>
        <dbReference type="Google" id="ProtNLM"/>
    </source>
</evidence>
<evidence type="ECO:0000313" key="3">
    <source>
        <dbReference type="Proteomes" id="UP000288388"/>
    </source>
</evidence>
<dbReference type="SUPFAM" id="SSF48208">
    <property type="entry name" value="Six-hairpin glycosidases"/>
    <property type="match status" value="1"/>
</dbReference>
<sequence>MSIQLIENKFQVVEELLSKMRTKLVSPLLIISIGKFAERSQVVELYGDNYQTIWNDFLSYYKRKNLEQAPYFRLDVVTEEKKITFQELQELIGSVKRNNYGDFNFRVNGRKKQSFLMEELVGNAILKPSKEHKVGRNLPELSIDDQNYRGYMKRKYGIRNAKTAQLSTAPLYLFKTEAFYFENDQVFPLIDYGNGNRVRSVSVLNLNQITDLVIEKGSDYLKRQLTETGQFIYGYFPCYDQRIEGYNSVRHFSSLYALAEAAGYTNDQQIKPLLEKSLQWGIQHLLSEVSGYLLVKEPLSSSVEYKLGAQATAILAIAKYSEVTGDTQFQPILRRLIVSVKDKFITKDNRTIHVLDSQLQIKETFRIVYYDGEILFALLRAYGIFKEAKIMQICEDLMNQFIADGYQKYHDHWLSYATNELLIYQEKKEYYQFGLDNALGNINFIDKRDTAYPTMLELLVAASKMIEKLSSSELKTQIFQSSKEFNVVKDRINSVMRKRVQHEITTGFMFPEFAQFFKQPNTISYGFFARHDRFRMRIDDAEHFLSGLINYRLHEMRRYGSW</sequence>
<gene>
    <name evidence="2" type="ORF">EK398_21425</name>
    <name evidence="1" type="ORF">P7D79_20655</name>
</gene>
<dbReference type="RefSeq" id="WP_049219884.1">
    <property type="nucleotide sequence ID" value="NZ_JAEMPA010000118.1"/>
</dbReference>
<comment type="caution">
    <text evidence="1">The sequence shown here is derived from an EMBL/GenBank/DDBJ whole genome shotgun (WGS) entry which is preliminary data.</text>
</comment>
<dbReference type="AlphaFoldDB" id="A0A2N8PS72"/>
<evidence type="ECO:0000313" key="4">
    <source>
        <dbReference type="Proteomes" id="UP001264335"/>
    </source>
</evidence>
<accession>A0A2N8PS72</accession>
<protein>
    <recommendedName>
        <fullName evidence="5">Glycosyl transferase family 1</fullName>
    </recommendedName>
</protein>
<name>A0A2N8PS72_ENTAV</name>
<organism evidence="1 4">
    <name type="scientific">Enterococcus avium</name>
    <name type="common">Streptococcus avium</name>
    <dbReference type="NCBI Taxonomy" id="33945"/>
    <lineage>
        <taxon>Bacteria</taxon>
        <taxon>Bacillati</taxon>
        <taxon>Bacillota</taxon>
        <taxon>Bacilli</taxon>
        <taxon>Lactobacillales</taxon>
        <taxon>Enterococcaceae</taxon>
        <taxon>Enterococcus</taxon>
    </lineage>
</organism>
<dbReference type="GO" id="GO:0005975">
    <property type="term" value="P:carbohydrate metabolic process"/>
    <property type="evidence" value="ECO:0007669"/>
    <property type="project" value="InterPro"/>
</dbReference>
<dbReference type="InterPro" id="IPR008928">
    <property type="entry name" value="6-hairpin_glycosidase_sf"/>
</dbReference>